<reference evidence="9 10" key="1">
    <citation type="journal article" date="1998" name="Nature">
        <title>The complete genome of the hyperthermophilic bacterium Aquifex aeolicus.</title>
        <authorList>
            <person name="Deckert G."/>
            <person name="Warren P.V."/>
            <person name="Gaasterland T."/>
            <person name="Young W.G."/>
            <person name="Lenox A.L."/>
            <person name="Graham D.E."/>
            <person name="Overbeek R."/>
            <person name="Snead M.A."/>
            <person name="Keller M."/>
            <person name="Aujay M."/>
            <person name="Huber R."/>
            <person name="Feldman R.A."/>
            <person name="Short J.M."/>
            <person name="Olson G.J."/>
            <person name="Swanson R.V."/>
        </authorList>
    </citation>
    <scope>NUCLEOTIDE SEQUENCE [LARGE SCALE GENOMIC DNA]</scope>
    <source>
        <strain evidence="9 10">VF5</strain>
    </source>
</reference>
<dbReference type="GO" id="GO:0016780">
    <property type="term" value="F:phosphotransferase activity, for other substituted phosphate groups"/>
    <property type="evidence" value="ECO:0000318"/>
    <property type="project" value="GO_Central"/>
</dbReference>
<proteinExistence type="predicted"/>
<dbReference type="GO" id="GO:0071555">
    <property type="term" value="P:cell wall organization"/>
    <property type="evidence" value="ECO:0000318"/>
    <property type="project" value="GO_Central"/>
</dbReference>
<feature type="transmembrane region" description="Helical" evidence="8">
    <location>
        <begin position="129"/>
        <end position="148"/>
    </location>
</feature>
<feature type="transmembrane region" description="Helical" evidence="8">
    <location>
        <begin position="216"/>
        <end position="234"/>
    </location>
</feature>
<dbReference type="HOGENOM" id="CLU_023982_5_0_0"/>
<evidence type="ECO:0000256" key="6">
    <source>
        <dbReference type="ARBA" id="ARBA00023136"/>
    </source>
</evidence>
<evidence type="ECO:0000313" key="10">
    <source>
        <dbReference type="Proteomes" id="UP000000798"/>
    </source>
</evidence>
<feature type="transmembrane region" description="Helical" evidence="8">
    <location>
        <begin position="304"/>
        <end position="321"/>
    </location>
</feature>
<dbReference type="KEGG" id="aae:aq_519"/>
<feature type="binding site" evidence="7">
    <location>
        <position position="213"/>
    </location>
    <ligand>
        <name>Mg(2+)</name>
        <dbReference type="ChEBI" id="CHEBI:18420"/>
    </ligand>
</feature>
<evidence type="ECO:0000256" key="3">
    <source>
        <dbReference type="ARBA" id="ARBA00022679"/>
    </source>
</evidence>
<feature type="transmembrane region" description="Helical" evidence="8">
    <location>
        <begin position="160"/>
        <end position="178"/>
    </location>
</feature>
<dbReference type="eggNOG" id="COG0472">
    <property type="taxonomic scope" value="Bacteria"/>
</dbReference>
<feature type="transmembrane region" description="Helical" evidence="8">
    <location>
        <begin position="6"/>
        <end position="24"/>
    </location>
</feature>
<dbReference type="FunCoup" id="O66804">
    <property type="interactions" value="185"/>
</dbReference>
<dbReference type="AlphaFoldDB" id="O66804"/>
<dbReference type="InParanoid" id="O66804"/>
<feature type="transmembrane region" description="Helical" evidence="8">
    <location>
        <begin position="184"/>
        <end position="204"/>
    </location>
</feature>
<keyword evidence="5 8" id="KW-1133">Transmembrane helix</keyword>
<protein>
    <submittedName>
        <fullName evidence="9">Undecaprenyl-phosphate-alpha-N-acetylglucosaminyltransferase</fullName>
    </submittedName>
</protein>
<comment type="subcellular location">
    <subcellularLocation>
        <location evidence="1">Cell membrane</location>
        <topology evidence="1">Multi-pass membrane protein</topology>
    </subcellularLocation>
</comment>
<feature type="transmembrane region" description="Helical" evidence="8">
    <location>
        <begin position="99"/>
        <end position="117"/>
    </location>
</feature>
<sequence length="357" mass="41174">MLFPLITFLISFFLCFLFIKYINLNLFHDTQKGVQKFHHRPTPRIGGLAIYLSVLLVSVIFILLNKPFSKEFFLFIMSAFPVFFSGLLEDITKKVSPKWRLLIGFISGILAFYLISAKVTRVDIPFVDSLLSIPLISLLFTAFALAGVSHAFNIIDGFNGLASGVAMLVFGAYAYVSFLHNDLFLVYLNLLLIAATLGFFLWNYPFGLIFLGDGGAYFLGFCAGAIGAILVNKYPDISPWFPMLLVIYPVWETLFSIYRRKFLKDYPPHMPDALHFHQLLYRRLLKFTLGSNIEPFKRNSYTSPFLWVMELICLVPAVLFWDNTPILMLFTFAFIVFYTWLYFRIVKFKTPKIFRIK</sequence>
<dbReference type="PANTHER" id="PTHR22926">
    <property type="entry name" value="PHOSPHO-N-ACETYLMURAMOYL-PENTAPEPTIDE-TRANSFERASE"/>
    <property type="match status" value="1"/>
</dbReference>
<keyword evidence="10" id="KW-1185">Reference proteome</keyword>
<dbReference type="InterPro" id="IPR000715">
    <property type="entry name" value="Glycosyl_transferase_4"/>
</dbReference>
<dbReference type="Proteomes" id="UP000000798">
    <property type="component" value="Chromosome"/>
</dbReference>
<keyword evidence="7" id="KW-0460">Magnesium</keyword>
<gene>
    <name evidence="9" type="primary">rfe</name>
    <name evidence="9" type="ordered locus">aq_519</name>
</gene>
<evidence type="ECO:0000256" key="4">
    <source>
        <dbReference type="ARBA" id="ARBA00022692"/>
    </source>
</evidence>
<keyword evidence="6 8" id="KW-0472">Membrane</keyword>
<keyword evidence="7" id="KW-0479">Metal-binding</keyword>
<dbReference type="OrthoDB" id="9783652at2"/>
<accession>O66804</accession>
<dbReference type="GO" id="GO:0046872">
    <property type="term" value="F:metal ion binding"/>
    <property type="evidence" value="ECO:0007669"/>
    <property type="project" value="UniProtKB-KW"/>
</dbReference>
<evidence type="ECO:0000256" key="7">
    <source>
        <dbReference type="PIRSR" id="PIRSR600715-1"/>
    </source>
</evidence>
<feature type="transmembrane region" description="Helical" evidence="8">
    <location>
        <begin position="45"/>
        <end position="64"/>
    </location>
</feature>
<dbReference type="Pfam" id="PF00953">
    <property type="entry name" value="Glycos_transf_4"/>
    <property type="match status" value="1"/>
</dbReference>
<dbReference type="EnsemblBacteria" id="AAC06768">
    <property type="protein sequence ID" value="AAC06768"/>
    <property type="gene ID" value="aq_519"/>
</dbReference>
<dbReference type="PIR" id="H70346">
    <property type="entry name" value="H70346"/>
</dbReference>
<keyword evidence="2" id="KW-1003">Cell membrane</keyword>
<keyword evidence="3" id="KW-0808">Transferase</keyword>
<evidence type="ECO:0000256" key="8">
    <source>
        <dbReference type="SAM" id="Phobius"/>
    </source>
</evidence>
<feature type="transmembrane region" description="Helical" evidence="8">
    <location>
        <begin position="240"/>
        <end position="258"/>
    </location>
</feature>
<keyword evidence="4 8" id="KW-0812">Transmembrane</keyword>
<dbReference type="GO" id="GO:0005886">
    <property type="term" value="C:plasma membrane"/>
    <property type="evidence" value="ECO:0000318"/>
    <property type="project" value="GO_Central"/>
</dbReference>
<dbReference type="STRING" id="224324.aq_519"/>
<dbReference type="PANTHER" id="PTHR22926:SF3">
    <property type="entry name" value="UNDECAPRENYL-PHOSPHATE ALPHA-N-ACETYLGLUCOSAMINYL 1-PHOSPHATE TRANSFERASE"/>
    <property type="match status" value="1"/>
</dbReference>
<dbReference type="CDD" id="cd06912">
    <property type="entry name" value="GT_MraY_like"/>
    <property type="match status" value="1"/>
</dbReference>
<feature type="transmembrane region" description="Helical" evidence="8">
    <location>
        <begin position="327"/>
        <end position="346"/>
    </location>
</feature>
<evidence type="ECO:0000256" key="1">
    <source>
        <dbReference type="ARBA" id="ARBA00004651"/>
    </source>
</evidence>
<evidence type="ECO:0000256" key="5">
    <source>
        <dbReference type="ARBA" id="ARBA00022989"/>
    </source>
</evidence>
<name>O66804_AQUAE</name>
<organism evidence="9 10">
    <name type="scientific">Aquifex aeolicus (strain VF5)</name>
    <dbReference type="NCBI Taxonomy" id="224324"/>
    <lineage>
        <taxon>Bacteria</taxon>
        <taxon>Pseudomonadati</taxon>
        <taxon>Aquificota</taxon>
        <taxon>Aquificia</taxon>
        <taxon>Aquificales</taxon>
        <taxon>Aquificaceae</taxon>
        <taxon>Aquifex</taxon>
    </lineage>
</organism>
<dbReference type="EMBL" id="AE000657">
    <property type="protein sequence ID" value="AAC06768.1"/>
    <property type="molecule type" value="Genomic_DNA"/>
</dbReference>
<feature type="transmembrane region" description="Helical" evidence="8">
    <location>
        <begin position="70"/>
        <end position="87"/>
    </location>
</feature>
<evidence type="ECO:0000256" key="2">
    <source>
        <dbReference type="ARBA" id="ARBA00022475"/>
    </source>
</evidence>
<feature type="binding site" evidence="7">
    <location>
        <position position="153"/>
    </location>
    <ligand>
        <name>Mg(2+)</name>
        <dbReference type="ChEBI" id="CHEBI:18420"/>
    </ligand>
</feature>
<comment type="cofactor">
    <cofactor evidence="7">
        <name>Mg(2+)</name>
        <dbReference type="ChEBI" id="CHEBI:18420"/>
    </cofactor>
</comment>
<dbReference type="GO" id="GO:0044038">
    <property type="term" value="P:cell wall macromolecule biosynthetic process"/>
    <property type="evidence" value="ECO:0000318"/>
    <property type="project" value="GO_Central"/>
</dbReference>
<evidence type="ECO:0000313" key="9">
    <source>
        <dbReference type="EMBL" id="AAC06768.1"/>
    </source>
</evidence>
<dbReference type="GO" id="GO:0009103">
    <property type="term" value="P:lipopolysaccharide biosynthetic process"/>
    <property type="evidence" value="ECO:0000318"/>
    <property type="project" value="GO_Central"/>
</dbReference>